<feature type="region of interest" description="Disordered" evidence="2">
    <location>
        <begin position="1"/>
        <end position="40"/>
    </location>
</feature>
<reference evidence="6" key="2">
    <citation type="submission" date="2021-01" db="UniProtKB">
        <authorList>
            <consortium name="EnsemblPlants"/>
        </authorList>
    </citation>
    <scope>IDENTIFICATION</scope>
</reference>
<dbReference type="Gramene" id="QL03p003637:mrna">
    <property type="protein sequence ID" value="QL03p003637:mrna"/>
    <property type="gene ID" value="QL03p003637"/>
</dbReference>
<dbReference type="InterPro" id="IPR048382">
    <property type="entry name" value="BCAS3_WD40"/>
</dbReference>
<dbReference type="PANTHER" id="PTHR13268">
    <property type="entry name" value="BREAST CARCINOMA AMPLIFIED SEQUENCE 3"/>
    <property type="match status" value="1"/>
</dbReference>
<feature type="compositionally biased region" description="Low complexity" evidence="2">
    <location>
        <begin position="9"/>
        <end position="28"/>
    </location>
</feature>
<evidence type="ECO:0000259" key="3">
    <source>
        <dbReference type="Pfam" id="PF12490"/>
    </source>
</evidence>
<dbReference type="InterPro" id="IPR001680">
    <property type="entry name" value="WD40_rpt"/>
</dbReference>
<protein>
    <recommendedName>
        <fullName evidence="8">Autophagy-related protein 18h</fullName>
    </recommendedName>
</protein>
<evidence type="ECO:0000256" key="1">
    <source>
        <dbReference type="ARBA" id="ARBA00004329"/>
    </source>
</evidence>
<evidence type="ECO:0000256" key="2">
    <source>
        <dbReference type="SAM" id="MobiDB-lite"/>
    </source>
</evidence>
<feature type="compositionally biased region" description="Low complexity" evidence="2">
    <location>
        <begin position="299"/>
        <end position="312"/>
    </location>
</feature>
<dbReference type="FunCoup" id="A0A7N2L3V7">
    <property type="interactions" value="621"/>
</dbReference>
<dbReference type="EnsemblPlants" id="QL03p003637:mrna">
    <property type="protein sequence ID" value="QL03p003637:mrna"/>
    <property type="gene ID" value="QL03p003637"/>
</dbReference>
<dbReference type="InterPro" id="IPR022175">
    <property type="entry name" value="BCAS3_dom"/>
</dbReference>
<sequence>MKSQANKGNKSNNNNNNNNNNSYNLNHQNNHHHHHHHHSNGFIPNSLKFISSCIKTASSGVRSASASVAASISGDNNHFHKDQVLWAGFDRLELGPSAFKHVLLLGYSNGFQVLDVEDASNVSELVSRRDDPVTFLQMQPLPAKAEGHEGFRASHPLLLVVADESKSSDLMQSARDGLVKDGFTEPQIGSSVISPTAVRFYSLRSHNYVHVLRFRSTVYMVRCSPQIVAVGLATQIYCFDALTLENKFSVLTYPVPELGGQGVVGVNIGYGPMAVGPRWLAYASNNPLLSNTGRLSPQSLTPPGVSPSTSPGSGSLVARYAMESSKHLAAGLINLGDMGYKTLSKYCQELIPDGSNSPVSSNSSWKVARVASHSPDTDNAGMVVVKDFVSRAVVSQFRAHTSPISALCFDPSGTLLVTASIHGNNINIFRIMPSSSRNGSLTQPYDWGSSYVHLYKLHRGMTSAVIQDICFSNYSQWVAIVSSRGTCHIFALSPFGGETVLQMQNSDADGPALLPAVSRPWWFTPSLMINQQSLSPPPPPPVTLSVVSRIKNSNSGWLNQVSNAASSAAGKVSIPSGAVGAVFHNSVPHDLLPAHLKVNSLEHLLVYTPSGHTIQYKLLPSMGGDSSEAASRTVPGSSVQMQDDELRVKVEPVQWWDVCRRSSWPEREECISGITLGRNETAETVMDVSDCEDNDIGNKEFIKPHERSHLYLSNAEVQISSGRIPIWQKSKISFSTMSPLGANEQNFTENITAGEIEIEKVPVHEVEIRQRDLLPVFDHFLRIQSDWGDRPNDWKMGDVDDFLRTLGISLPPTENGDCMRWKLTKNGDFVVRSFYNKLRRPLPITFPWKGVWKVKAPRRVSFFVWTAVWDKILTGDNLKGRGMHFVDWCIMCRCNGEMVDHLLLHCGNVSSDSGDSICVARDACHPCLVEMQFLKIADEREIDFLSLDCCIQGNSTHPISSSGDELFTAFQACFRTHLTGIICRISTTLTLMRGLVGGVCSSSSSDSHGAKEQFSEDAVICHSKLVSPGAAENSDDRLSQELYPSIVQSGNENKVEKGGRSVLSSPLLNNNCINKNSNSISAKKPTAGASLVQDGNFTDSLSTLTSDSLSADRTIAKGVQSSNSGGISENSNISSNRSDMSMNVLDEGLVHNSLDFEQFFQEGYCKAPPHDITEVVTDVDSSSNPCDREKSEEDGDNDDMLGVFAFSEEEHLRL</sequence>
<feature type="region of interest" description="Disordered" evidence="2">
    <location>
        <begin position="1119"/>
        <end position="1138"/>
    </location>
</feature>
<reference evidence="6 7" key="1">
    <citation type="journal article" date="2016" name="G3 (Bethesda)">
        <title>First Draft Assembly and Annotation of the Genome of a California Endemic Oak Quercus lobata Nee (Fagaceae).</title>
        <authorList>
            <person name="Sork V.L."/>
            <person name="Fitz-Gibbon S.T."/>
            <person name="Puiu D."/>
            <person name="Crepeau M."/>
            <person name="Gugger P.F."/>
            <person name="Sherman R."/>
            <person name="Stevens K."/>
            <person name="Langley C.H."/>
            <person name="Pellegrini M."/>
            <person name="Salzberg S.L."/>
        </authorList>
    </citation>
    <scope>NUCLEOTIDE SEQUENCE [LARGE SCALE GENOMIC DNA]</scope>
    <source>
        <strain evidence="6 7">cv. SW786</strain>
    </source>
</reference>
<dbReference type="GO" id="GO:0000407">
    <property type="term" value="C:phagophore assembly site"/>
    <property type="evidence" value="ECO:0007669"/>
    <property type="project" value="UniProtKB-SubCell"/>
</dbReference>
<accession>A0A7N2L3V7</accession>
<dbReference type="FunFam" id="2.130.10.10:FF:000782">
    <property type="entry name" value="Autophagy-related protein 18h"/>
    <property type="match status" value="1"/>
</dbReference>
<dbReference type="InterPro" id="IPR036322">
    <property type="entry name" value="WD40_repeat_dom_sf"/>
</dbReference>
<comment type="subcellular location">
    <subcellularLocation>
        <location evidence="1">Preautophagosomal structure</location>
    </subcellularLocation>
</comment>
<dbReference type="Pfam" id="PF13966">
    <property type="entry name" value="zf-RVT"/>
    <property type="match status" value="1"/>
</dbReference>
<dbReference type="GO" id="GO:0042594">
    <property type="term" value="P:response to starvation"/>
    <property type="evidence" value="ECO:0007669"/>
    <property type="project" value="TreeGrafter"/>
</dbReference>
<feature type="region of interest" description="Disordered" evidence="2">
    <location>
        <begin position="1177"/>
        <end position="1200"/>
    </location>
</feature>
<feature type="domain" description="Reverse transcriptase zinc-binding" evidence="4">
    <location>
        <begin position="829"/>
        <end position="907"/>
    </location>
</feature>
<dbReference type="Gene3D" id="2.130.10.10">
    <property type="entry name" value="YVTN repeat-like/Quinoprotein amine dehydrogenase"/>
    <property type="match status" value="1"/>
</dbReference>
<feature type="compositionally biased region" description="Low complexity" evidence="2">
    <location>
        <begin position="1121"/>
        <end position="1138"/>
    </location>
</feature>
<evidence type="ECO:0000313" key="7">
    <source>
        <dbReference type="Proteomes" id="UP000594261"/>
    </source>
</evidence>
<evidence type="ECO:0000259" key="4">
    <source>
        <dbReference type="Pfam" id="PF13966"/>
    </source>
</evidence>
<proteinExistence type="predicted"/>
<evidence type="ECO:0000259" key="5">
    <source>
        <dbReference type="Pfam" id="PF21034"/>
    </source>
</evidence>
<dbReference type="SMART" id="SM00320">
    <property type="entry name" value="WD40"/>
    <property type="match status" value="3"/>
</dbReference>
<keyword evidence="7" id="KW-1185">Reference proteome</keyword>
<dbReference type="EMBL" id="LRBV02000003">
    <property type="status" value="NOT_ANNOTATED_CDS"/>
    <property type="molecule type" value="Genomic_DNA"/>
</dbReference>
<feature type="compositionally biased region" description="Basic residues" evidence="2">
    <location>
        <begin position="29"/>
        <end position="39"/>
    </location>
</feature>
<dbReference type="AlphaFoldDB" id="A0A7N2L3V7"/>
<dbReference type="Pfam" id="PF12490">
    <property type="entry name" value="BCAS3"/>
    <property type="match status" value="1"/>
</dbReference>
<dbReference type="GO" id="GO:0006914">
    <property type="term" value="P:autophagy"/>
    <property type="evidence" value="ECO:0007669"/>
    <property type="project" value="InterPro"/>
</dbReference>
<evidence type="ECO:0000313" key="6">
    <source>
        <dbReference type="EnsemblPlants" id="QL03p003637:mrna"/>
    </source>
</evidence>
<dbReference type="InParanoid" id="A0A7N2L3V7"/>
<dbReference type="InterPro" id="IPR015943">
    <property type="entry name" value="WD40/YVTN_repeat-like_dom_sf"/>
</dbReference>
<dbReference type="InterPro" id="IPR026960">
    <property type="entry name" value="RVT-Znf"/>
</dbReference>
<organism evidence="6 7">
    <name type="scientific">Quercus lobata</name>
    <name type="common">Valley oak</name>
    <dbReference type="NCBI Taxonomy" id="97700"/>
    <lineage>
        <taxon>Eukaryota</taxon>
        <taxon>Viridiplantae</taxon>
        <taxon>Streptophyta</taxon>
        <taxon>Embryophyta</taxon>
        <taxon>Tracheophyta</taxon>
        <taxon>Spermatophyta</taxon>
        <taxon>Magnoliopsida</taxon>
        <taxon>eudicotyledons</taxon>
        <taxon>Gunneridae</taxon>
        <taxon>Pentapetalae</taxon>
        <taxon>rosids</taxon>
        <taxon>fabids</taxon>
        <taxon>Fagales</taxon>
        <taxon>Fagaceae</taxon>
        <taxon>Quercus</taxon>
    </lineage>
</organism>
<name>A0A7N2L3V7_QUELO</name>
<dbReference type="PANTHER" id="PTHR13268:SF12">
    <property type="entry name" value="AUTOPHAGY-RELATED PROTEIN 18H"/>
    <property type="match status" value="1"/>
</dbReference>
<dbReference type="SUPFAM" id="SSF50978">
    <property type="entry name" value="WD40 repeat-like"/>
    <property type="match status" value="1"/>
</dbReference>
<dbReference type="InterPro" id="IPR045142">
    <property type="entry name" value="BCAS3-like"/>
</dbReference>
<dbReference type="OMA" id="SIRYDWT"/>
<dbReference type="Pfam" id="PF21034">
    <property type="entry name" value="BCAS3_WD40"/>
    <property type="match status" value="1"/>
</dbReference>
<dbReference type="Proteomes" id="UP000594261">
    <property type="component" value="Chromosome 3"/>
</dbReference>
<feature type="domain" description="BCAS3 WD40" evidence="5">
    <location>
        <begin position="187"/>
        <end position="503"/>
    </location>
</feature>
<feature type="region of interest" description="Disordered" evidence="2">
    <location>
        <begin position="293"/>
        <end position="312"/>
    </location>
</feature>
<evidence type="ECO:0008006" key="8">
    <source>
        <dbReference type="Google" id="ProtNLM"/>
    </source>
</evidence>
<feature type="domain" description="BCAS3" evidence="3">
    <location>
        <begin position="639"/>
        <end position="778"/>
    </location>
</feature>